<dbReference type="SUPFAM" id="SSF74650">
    <property type="entry name" value="Galactose mutarotase-like"/>
    <property type="match status" value="1"/>
</dbReference>
<dbReference type="Gene3D" id="2.70.98.10">
    <property type="match status" value="1"/>
</dbReference>
<gene>
    <name evidence="1" type="ORF">Geu3261_0326_006</name>
</gene>
<dbReference type="Proteomes" id="UP000032675">
    <property type="component" value="Unassembled WGS sequence"/>
</dbReference>
<dbReference type="InterPro" id="IPR008183">
    <property type="entry name" value="Aldose_1/G6P_1-epimerase"/>
</dbReference>
<dbReference type="EMBL" id="BANI01000276">
    <property type="protein sequence ID" value="GAN97925.1"/>
    <property type="molecule type" value="Genomic_DNA"/>
</dbReference>
<protein>
    <recommendedName>
        <fullName evidence="3">Aldose 1-epimerase</fullName>
    </recommendedName>
</protein>
<organism evidence="1 2">
    <name type="scientific">Komagataeibacter europaeus NBRC 3261</name>
    <dbReference type="NCBI Taxonomy" id="1234669"/>
    <lineage>
        <taxon>Bacteria</taxon>
        <taxon>Pseudomonadati</taxon>
        <taxon>Pseudomonadota</taxon>
        <taxon>Alphaproteobacteria</taxon>
        <taxon>Acetobacterales</taxon>
        <taxon>Acetobacteraceae</taxon>
        <taxon>Komagataeibacter</taxon>
    </lineage>
</organism>
<accession>A0A0D6Q4M4</accession>
<dbReference type="AlphaFoldDB" id="A0A0D6Q4M4"/>
<dbReference type="CDD" id="cd09024">
    <property type="entry name" value="Aldose_epim_lacX"/>
    <property type="match status" value="1"/>
</dbReference>
<dbReference type="InterPro" id="IPR037481">
    <property type="entry name" value="LacX"/>
</dbReference>
<sequence>MTEDTHTFGDGRLAASVRAHGAELCALRADGRDLLWCGGDPWRRQSPVLFPIVGRLVDDAAWVDGQAYRMTQHGFARDCTFRWLERDETGCRLELSDTDATRRIYPFAFSLVIEYRIEQGRLRIGYCVTNPDANRVLPASLGAHPAFVWPLAADVPKDRHIIEFDQPEPEGVRRLKDGLLLPESFPTPVVGRVLHLDESLFAADALIFDHPASTGLTYRISDGPGLRLTWEGFPQLGIWMKPGADFVCIEPWHGMASPVGFKGDFSTRPGVFHLQPGQEWRASWQVGCI</sequence>
<dbReference type="GO" id="GO:0030246">
    <property type="term" value="F:carbohydrate binding"/>
    <property type="evidence" value="ECO:0007669"/>
    <property type="project" value="InterPro"/>
</dbReference>
<reference evidence="1 2" key="1">
    <citation type="submission" date="2012-11" db="EMBL/GenBank/DDBJ databases">
        <title>Whole genome sequence of Gluconacetobacter europaeus NBRC3261.</title>
        <authorList>
            <person name="Azuma Y."/>
            <person name="Higashiura N."/>
            <person name="Hirakawa H."/>
            <person name="Matsushita K."/>
        </authorList>
    </citation>
    <scope>NUCLEOTIDE SEQUENCE [LARGE SCALE GENOMIC DNA]</scope>
    <source>
        <strain evidence="1 2">NBRC 3261</strain>
    </source>
</reference>
<evidence type="ECO:0000313" key="2">
    <source>
        <dbReference type="Proteomes" id="UP000032675"/>
    </source>
</evidence>
<evidence type="ECO:0000313" key="1">
    <source>
        <dbReference type="EMBL" id="GAN97925.1"/>
    </source>
</evidence>
<proteinExistence type="predicted"/>
<name>A0A0D6Q4M4_KOMEU</name>
<evidence type="ECO:0008006" key="3">
    <source>
        <dbReference type="Google" id="ProtNLM"/>
    </source>
</evidence>
<comment type="caution">
    <text evidence="1">The sequence shown here is derived from an EMBL/GenBank/DDBJ whole genome shotgun (WGS) entry which is preliminary data.</text>
</comment>
<dbReference type="InterPro" id="IPR014718">
    <property type="entry name" value="GH-type_carb-bd"/>
</dbReference>
<dbReference type="GO" id="GO:0016853">
    <property type="term" value="F:isomerase activity"/>
    <property type="evidence" value="ECO:0007669"/>
    <property type="project" value="InterPro"/>
</dbReference>
<dbReference type="GO" id="GO:0005975">
    <property type="term" value="P:carbohydrate metabolic process"/>
    <property type="evidence" value="ECO:0007669"/>
    <property type="project" value="InterPro"/>
</dbReference>
<dbReference type="Pfam" id="PF01263">
    <property type="entry name" value="Aldose_epim"/>
    <property type="match status" value="1"/>
</dbReference>
<dbReference type="RefSeq" id="WP_048852313.1">
    <property type="nucleotide sequence ID" value="NZ_BANI01000276.1"/>
</dbReference>
<dbReference type="InterPro" id="IPR011013">
    <property type="entry name" value="Gal_mutarotase_sf_dom"/>
</dbReference>